<dbReference type="InterPro" id="IPR017452">
    <property type="entry name" value="GPCR_Rhodpsn_7TM"/>
</dbReference>
<evidence type="ECO:0000256" key="2">
    <source>
        <dbReference type="ARBA" id="ARBA00022692"/>
    </source>
</evidence>
<dbReference type="OMA" id="HVCGQFP"/>
<evidence type="ECO:0000313" key="7">
    <source>
        <dbReference type="EMBL" id="EFP10853.1"/>
    </source>
</evidence>
<reference evidence="7" key="1">
    <citation type="submission" date="2007-07" db="EMBL/GenBank/DDBJ databases">
        <title>PCAP assembly of the Caenorhabditis remanei genome.</title>
        <authorList>
            <consortium name="The Caenorhabditis remanei Sequencing Consortium"/>
            <person name="Wilson R.K."/>
        </authorList>
    </citation>
    <scope>NUCLEOTIDE SEQUENCE [LARGE SCALE GENOMIC DNA]</scope>
    <source>
        <strain evidence="7">PB4641</strain>
    </source>
</reference>
<dbReference type="Proteomes" id="UP000008281">
    <property type="component" value="Unassembled WGS sequence"/>
</dbReference>
<keyword evidence="4 5" id="KW-0472">Membrane</keyword>
<dbReference type="FunCoup" id="E3LTV0">
    <property type="interactions" value="14"/>
</dbReference>
<dbReference type="SMART" id="SM01381">
    <property type="entry name" value="7TM_GPCR_Srsx"/>
    <property type="match status" value="1"/>
</dbReference>
<dbReference type="Pfam" id="PF10320">
    <property type="entry name" value="7TM_GPCR_Srsx"/>
    <property type="match status" value="1"/>
</dbReference>
<evidence type="ECO:0000313" key="8">
    <source>
        <dbReference type="Proteomes" id="UP000008281"/>
    </source>
</evidence>
<evidence type="ECO:0000256" key="3">
    <source>
        <dbReference type="ARBA" id="ARBA00022989"/>
    </source>
</evidence>
<keyword evidence="8" id="KW-1185">Reference proteome</keyword>
<gene>
    <name evidence="7" type="primary">Cre-srsx-27</name>
    <name evidence="7" type="ORF">CRE_30969</name>
</gene>
<name>E3LTV0_CAERE</name>
<dbReference type="PANTHER" id="PTHR23360:SF10">
    <property type="entry name" value="G-PROTEIN COUPLED RECEPTORS FAMILY 1 PROFILE DOMAIN-CONTAINING PROTEIN"/>
    <property type="match status" value="1"/>
</dbReference>
<evidence type="ECO:0000256" key="5">
    <source>
        <dbReference type="SAM" id="Phobius"/>
    </source>
</evidence>
<keyword evidence="2 5" id="KW-0812">Transmembrane</keyword>
<dbReference type="CDD" id="cd00637">
    <property type="entry name" value="7tm_classA_rhodopsin-like"/>
    <property type="match status" value="1"/>
</dbReference>
<dbReference type="GO" id="GO:0016020">
    <property type="term" value="C:membrane"/>
    <property type="evidence" value="ECO:0007669"/>
    <property type="project" value="UniProtKB-SubCell"/>
</dbReference>
<dbReference type="eggNOG" id="ENOG502STZG">
    <property type="taxonomic scope" value="Eukaryota"/>
</dbReference>
<dbReference type="EMBL" id="DS268415">
    <property type="protein sequence ID" value="EFP10853.1"/>
    <property type="molecule type" value="Genomic_DNA"/>
</dbReference>
<dbReference type="AlphaFoldDB" id="E3LTV0"/>
<dbReference type="PANTHER" id="PTHR23360">
    <property type="entry name" value="G-PROTEIN COUPLED RECEPTORS FAMILY 1 PROFILE DOMAIN-CONTAINING PROTEIN-RELATED"/>
    <property type="match status" value="1"/>
</dbReference>
<dbReference type="PROSITE" id="PS50262">
    <property type="entry name" value="G_PROTEIN_RECEP_F1_2"/>
    <property type="match status" value="1"/>
</dbReference>
<dbReference type="InParanoid" id="E3LTV0"/>
<accession>E3LTV0</accession>
<dbReference type="GO" id="GO:0004930">
    <property type="term" value="F:G protein-coupled receptor activity"/>
    <property type="evidence" value="ECO:0007669"/>
    <property type="project" value="InterPro"/>
</dbReference>
<comment type="subcellular location">
    <subcellularLocation>
        <location evidence="1">Membrane</location>
    </subcellularLocation>
</comment>
<feature type="transmembrane region" description="Helical" evidence="5">
    <location>
        <begin position="12"/>
        <end position="35"/>
    </location>
</feature>
<sequence>MFDYINPAILPLGFFFFFCSVIGVIGNTIMVFCTIRTKRFRSPCHLLICATCVADLLHVCGQFPFCVHLFGNRKLKFSFRVHVLVYSHILSSSMFLYPHYPDCWLHHGRLIAVKFPTKYRYYQEEPRNYVIAQLAFPVLYSIAFLVYGFLVRDTDAKNQMVCSNPLSLNGYSFQMFTYTSGIIYIAVFFIYLSVYVMLKSNKASARFKNVFRSILVTVGFVLLGWVTTTTANTLSYSITDDLLTIQLIQMYAGITVNFAAASNVFVFYAINSEYRAVIQSMFGIRKKGGMIFEPSSTQTVTKVVPRSVSQPSVMFQQSPAAAARRMTVV</sequence>
<organism evidence="8">
    <name type="scientific">Caenorhabditis remanei</name>
    <name type="common">Caenorhabditis vulgaris</name>
    <dbReference type="NCBI Taxonomy" id="31234"/>
    <lineage>
        <taxon>Eukaryota</taxon>
        <taxon>Metazoa</taxon>
        <taxon>Ecdysozoa</taxon>
        <taxon>Nematoda</taxon>
        <taxon>Chromadorea</taxon>
        <taxon>Rhabditida</taxon>
        <taxon>Rhabditina</taxon>
        <taxon>Rhabditomorpha</taxon>
        <taxon>Rhabditoidea</taxon>
        <taxon>Rhabditidae</taxon>
        <taxon>Peloderinae</taxon>
        <taxon>Caenorhabditis</taxon>
    </lineage>
</organism>
<feature type="domain" description="G-protein coupled receptors family 1 profile" evidence="6">
    <location>
        <begin position="26"/>
        <end position="267"/>
    </location>
</feature>
<protein>
    <submittedName>
        <fullName evidence="7">CRE-SRSX-27 protein</fullName>
    </submittedName>
</protein>
<evidence type="ECO:0000259" key="6">
    <source>
        <dbReference type="PROSITE" id="PS50262"/>
    </source>
</evidence>
<feature type="transmembrane region" description="Helical" evidence="5">
    <location>
        <begin position="175"/>
        <end position="198"/>
    </location>
</feature>
<evidence type="ECO:0000256" key="4">
    <source>
        <dbReference type="ARBA" id="ARBA00023136"/>
    </source>
</evidence>
<dbReference type="OrthoDB" id="5820127at2759"/>
<dbReference type="Gene3D" id="1.20.1070.10">
    <property type="entry name" value="Rhodopsin 7-helix transmembrane proteins"/>
    <property type="match status" value="1"/>
</dbReference>
<dbReference type="InterPro" id="IPR047130">
    <property type="entry name" value="7TM_GPCR_Srsx_nematod"/>
</dbReference>
<feature type="transmembrane region" description="Helical" evidence="5">
    <location>
        <begin position="210"/>
        <end position="228"/>
    </location>
</feature>
<evidence type="ECO:0000256" key="1">
    <source>
        <dbReference type="ARBA" id="ARBA00004370"/>
    </source>
</evidence>
<dbReference type="HOGENOM" id="CLU_079993_2_0_1"/>
<dbReference type="InterPro" id="IPR000276">
    <property type="entry name" value="GPCR_Rhodpsn"/>
</dbReference>
<feature type="transmembrane region" description="Helical" evidence="5">
    <location>
        <begin position="129"/>
        <end position="150"/>
    </location>
</feature>
<proteinExistence type="predicted"/>
<dbReference type="SUPFAM" id="SSF81321">
    <property type="entry name" value="Family A G protein-coupled receptor-like"/>
    <property type="match status" value="1"/>
</dbReference>
<keyword evidence="3 5" id="KW-1133">Transmembrane helix</keyword>
<dbReference type="STRING" id="31234.E3LTV0"/>
<feature type="transmembrane region" description="Helical" evidence="5">
    <location>
        <begin position="248"/>
        <end position="270"/>
    </location>
</feature>
<dbReference type="InterPro" id="IPR019424">
    <property type="entry name" value="7TM_GPCR_Srsx"/>
</dbReference>